<evidence type="ECO:0000256" key="4">
    <source>
        <dbReference type="ARBA" id="ARBA00023136"/>
    </source>
</evidence>
<dbReference type="SUPFAM" id="SSF144091">
    <property type="entry name" value="Rhomboid-like"/>
    <property type="match status" value="1"/>
</dbReference>
<dbReference type="Gene3D" id="1.20.1540.10">
    <property type="entry name" value="Rhomboid-like"/>
    <property type="match status" value="1"/>
</dbReference>
<name>A0A380BAQ1_SPHSI</name>
<dbReference type="GO" id="GO:0004252">
    <property type="term" value="F:serine-type endopeptidase activity"/>
    <property type="evidence" value="ECO:0007669"/>
    <property type="project" value="InterPro"/>
</dbReference>
<keyword evidence="3 5" id="KW-1133">Transmembrane helix</keyword>
<feature type="domain" description="DUF6576" evidence="7">
    <location>
        <begin position="257"/>
        <end position="289"/>
    </location>
</feature>
<dbReference type="GO" id="GO:0016020">
    <property type="term" value="C:membrane"/>
    <property type="evidence" value="ECO:0007669"/>
    <property type="project" value="UniProtKB-SubCell"/>
</dbReference>
<dbReference type="AlphaFoldDB" id="A0A380BAQ1"/>
<protein>
    <submittedName>
        <fullName evidence="8">Rhomboid family</fullName>
    </submittedName>
</protein>
<evidence type="ECO:0000313" key="9">
    <source>
        <dbReference type="Proteomes" id="UP000254893"/>
    </source>
</evidence>
<evidence type="ECO:0000256" key="3">
    <source>
        <dbReference type="ARBA" id="ARBA00022989"/>
    </source>
</evidence>
<evidence type="ECO:0000259" key="7">
    <source>
        <dbReference type="Pfam" id="PF20216"/>
    </source>
</evidence>
<dbReference type="Proteomes" id="UP000254893">
    <property type="component" value="Unassembled WGS sequence"/>
</dbReference>
<dbReference type="InterPro" id="IPR022764">
    <property type="entry name" value="Peptidase_S54_rhomboid_dom"/>
</dbReference>
<dbReference type="InterPro" id="IPR046483">
    <property type="entry name" value="DUF6576"/>
</dbReference>
<comment type="subcellular location">
    <subcellularLocation>
        <location evidence="1">Membrane</location>
        <topology evidence="1">Multi-pass membrane protein</topology>
    </subcellularLocation>
</comment>
<feature type="domain" description="Peptidase S54 rhomboid" evidence="6">
    <location>
        <begin position="69"/>
        <end position="199"/>
    </location>
</feature>
<feature type="transmembrane region" description="Helical" evidence="5">
    <location>
        <begin position="74"/>
        <end position="98"/>
    </location>
</feature>
<organism evidence="8 9">
    <name type="scientific">Sphingobacterium spiritivorum</name>
    <name type="common">Flavobacterium spiritivorum</name>
    <dbReference type="NCBI Taxonomy" id="258"/>
    <lineage>
        <taxon>Bacteria</taxon>
        <taxon>Pseudomonadati</taxon>
        <taxon>Bacteroidota</taxon>
        <taxon>Sphingobacteriia</taxon>
        <taxon>Sphingobacteriales</taxon>
        <taxon>Sphingobacteriaceae</taxon>
        <taxon>Sphingobacterium</taxon>
    </lineage>
</organism>
<feature type="transmembrane region" description="Helical" evidence="5">
    <location>
        <begin position="110"/>
        <end position="133"/>
    </location>
</feature>
<evidence type="ECO:0000256" key="1">
    <source>
        <dbReference type="ARBA" id="ARBA00004141"/>
    </source>
</evidence>
<dbReference type="InterPro" id="IPR035952">
    <property type="entry name" value="Rhomboid-like_sf"/>
</dbReference>
<feature type="transmembrane region" description="Helical" evidence="5">
    <location>
        <begin position="145"/>
        <end position="163"/>
    </location>
</feature>
<evidence type="ECO:0000256" key="2">
    <source>
        <dbReference type="ARBA" id="ARBA00022692"/>
    </source>
</evidence>
<dbReference type="Pfam" id="PF01694">
    <property type="entry name" value="Rhomboid"/>
    <property type="match status" value="1"/>
</dbReference>
<reference evidence="8 9" key="1">
    <citation type="submission" date="2018-06" db="EMBL/GenBank/DDBJ databases">
        <authorList>
            <consortium name="Pathogen Informatics"/>
            <person name="Doyle S."/>
        </authorList>
    </citation>
    <scope>NUCLEOTIDE SEQUENCE [LARGE SCALE GENOMIC DNA]</scope>
    <source>
        <strain evidence="8 9">NCTC11388</strain>
    </source>
</reference>
<gene>
    <name evidence="8" type="ORF">NCTC11388_00539</name>
</gene>
<evidence type="ECO:0000313" key="8">
    <source>
        <dbReference type="EMBL" id="SUI98141.1"/>
    </source>
</evidence>
<dbReference type="Pfam" id="PF20216">
    <property type="entry name" value="DUF6576"/>
    <property type="match status" value="1"/>
</dbReference>
<dbReference type="EMBL" id="UGYW01000001">
    <property type="protein sequence ID" value="SUI98141.1"/>
    <property type="molecule type" value="Genomic_DNA"/>
</dbReference>
<keyword evidence="2 5" id="KW-0812">Transmembrane</keyword>
<accession>A0A380BAQ1</accession>
<keyword evidence="4 5" id="KW-0472">Membrane</keyword>
<sequence length="291" mass="33598">MAQKEFKSFWRETFKSGSPVPIVIVGQVALFVIIHLFDLLAELKVIQYPLYDKTLQYLSLPVSFEHFLKQPWSIFSYSLVYTGLFRILFDSLWLYWMGNLFLNFLNRRQLWYIYLSSLCLGGVFYLALGQIPYLANSPQTLLNTASLPIAGVITATASLVPYTEMRLLFLGNIKLKTVAYVYLGLEVIFYALINKTAAAAYLCIILWSFMFIRSLQNGKDWSKVFAAKRKRISRLQVVHQKVEYAKYSHSTINDLPNQEEIDQILDKISLSGYESLTSREKEVLFKASKQD</sequence>
<evidence type="ECO:0000256" key="5">
    <source>
        <dbReference type="SAM" id="Phobius"/>
    </source>
</evidence>
<evidence type="ECO:0000259" key="6">
    <source>
        <dbReference type="Pfam" id="PF01694"/>
    </source>
</evidence>
<dbReference type="RefSeq" id="WP_003012173.1">
    <property type="nucleotide sequence ID" value="NZ_CP068082.1"/>
</dbReference>
<proteinExistence type="predicted"/>
<feature type="transmembrane region" description="Helical" evidence="5">
    <location>
        <begin position="20"/>
        <end position="41"/>
    </location>
</feature>